<name>A0A671XBS5_SPAAU</name>
<dbReference type="InParanoid" id="A0A671XBS5"/>
<protein>
    <submittedName>
        <fullName evidence="2">Uncharacterized protein</fullName>
    </submittedName>
</protein>
<evidence type="ECO:0000313" key="2">
    <source>
        <dbReference type="Ensembl" id="ENSSAUP00010046355.1"/>
    </source>
</evidence>
<dbReference type="Ensembl" id="ENSSAUT00010048722.1">
    <property type="protein sequence ID" value="ENSSAUP00010046355.1"/>
    <property type="gene ID" value="ENSSAUG00010019320.1"/>
</dbReference>
<sequence length="90" mass="10389">IWTCIMLGSLWIHQYRSVAPPVFLCYGRKWCDNIRFSGGQVTEMRLHGDFETLEPEIDCSAVDTQRTNVRKENRPIVLSFLAGHESFARS</sequence>
<dbReference type="Proteomes" id="UP000472265">
    <property type="component" value="Chromosome 15"/>
</dbReference>
<evidence type="ECO:0000313" key="3">
    <source>
        <dbReference type="Proteomes" id="UP000472265"/>
    </source>
</evidence>
<feature type="signal peptide" evidence="1">
    <location>
        <begin position="1"/>
        <end position="17"/>
    </location>
</feature>
<accession>A0A671XBS5</accession>
<feature type="chain" id="PRO_5025673026" evidence="1">
    <location>
        <begin position="18"/>
        <end position="90"/>
    </location>
</feature>
<keyword evidence="3" id="KW-1185">Reference proteome</keyword>
<reference evidence="2" key="1">
    <citation type="submission" date="2021-04" db="EMBL/GenBank/DDBJ databases">
        <authorList>
            <consortium name="Wellcome Sanger Institute Data Sharing"/>
        </authorList>
    </citation>
    <scope>NUCLEOTIDE SEQUENCE [LARGE SCALE GENOMIC DNA]</scope>
</reference>
<keyword evidence="1" id="KW-0732">Signal</keyword>
<evidence type="ECO:0000256" key="1">
    <source>
        <dbReference type="SAM" id="SignalP"/>
    </source>
</evidence>
<reference evidence="2" key="2">
    <citation type="submission" date="2025-08" db="UniProtKB">
        <authorList>
            <consortium name="Ensembl"/>
        </authorList>
    </citation>
    <scope>IDENTIFICATION</scope>
</reference>
<organism evidence="2 3">
    <name type="scientific">Sparus aurata</name>
    <name type="common">Gilthead sea bream</name>
    <dbReference type="NCBI Taxonomy" id="8175"/>
    <lineage>
        <taxon>Eukaryota</taxon>
        <taxon>Metazoa</taxon>
        <taxon>Chordata</taxon>
        <taxon>Craniata</taxon>
        <taxon>Vertebrata</taxon>
        <taxon>Euteleostomi</taxon>
        <taxon>Actinopterygii</taxon>
        <taxon>Neopterygii</taxon>
        <taxon>Teleostei</taxon>
        <taxon>Neoteleostei</taxon>
        <taxon>Acanthomorphata</taxon>
        <taxon>Eupercaria</taxon>
        <taxon>Spariformes</taxon>
        <taxon>Sparidae</taxon>
        <taxon>Sparus</taxon>
    </lineage>
</organism>
<dbReference type="AlphaFoldDB" id="A0A671XBS5"/>
<proteinExistence type="predicted"/>
<reference evidence="2" key="3">
    <citation type="submission" date="2025-09" db="UniProtKB">
        <authorList>
            <consortium name="Ensembl"/>
        </authorList>
    </citation>
    <scope>IDENTIFICATION</scope>
</reference>